<feature type="domain" description="Aspartate/homoserine dehydrogenase NAD-binding" evidence="8">
    <location>
        <begin position="10"/>
        <end position="118"/>
    </location>
</feature>
<dbReference type="PANTHER" id="PTHR31873:SF6">
    <property type="entry name" value="ASPARTATE DEHYDROGENASE DOMAIN-CONTAINING PROTEIN"/>
    <property type="match status" value="1"/>
</dbReference>
<keyword evidence="2 6" id="KW-0662">Pyridine nucleotide biosynthesis</keyword>
<proteinExistence type="inferred from homology"/>
<dbReference type="Gene3D" id="3.30.360.10">
    <property type="entry name" value="Dihydrodipicolinate Reductase, domain 2"/>
    <property type="match status" value="1"/>
</dbReference>
<dbReference type="Pfam" id="PF03447">
    <property type="entry name" value="NAD_binding_3"/>
    <property type="match status" value="1"/>
</dbReference>
<evidence type="ECO:0000256" key="2">
    <source>
        <dbReference type="ARBA" id="ARBA00022642"/>
    </source>
</evidence>
<comment type="pathway">
    <text evidence="6">Cofactor biosynthesis; NAD(+) biosynthesis; iminoaspartate from L-aspartate (dehydrogenase route): step 1/1.</text>
</comment>
<evidence type="ECO:0000256" key="5">
    <source>
        <dbReference type="ARBA" id="ARBA00023027"/>
    </source>
</evidence>
<feature type="active site" evidence="6">
    <location>
        <position position="219"/>
    </location>
</feature>
<dbReference type="InterPro" id="IPR002811">
    <property type="entry name" value="Asp_DH"/>
</dbReference>
<evidence type="ECO:0000313" key="11">
    <source>
        <dbReference type="Proteomes" id="UP000187251"/>
    </source>
</evidence>
<dbReference type="InterPro" id="IPR020626">
    <property type="entry name" value="Asp_DH_prok"/>
</dbReference>
<dbReference type="eggNOG" id="COG1712">
    <property type="taxonomic scope" value="Bacteria"/>
</dbReference>
<dbReference type="AlphaFoldDB" id="A0A0D6I563"/>
<comment type="catalytic activity">
    <reaction evidence="6">
        <text>L-aspartate + NAD(+) + H2O = oxaloacetate + NH4(+) + NADH + H(+)</text>
        <dbReference type="Rhea" id="RHEA:11788"/>
        <dbReference type="ChEBI" id="CHEBI:15377"/>
        <dbReference type="ChEBI" id="CHEBI:15378"/>
        <dbReference type="ChEBI" id="CHEBI:16452"/>
        <dbReference type="ChEBI" id="CHEBI:28938"/>
        <dbReference type="ChEBI" id="CHEBI:29991"/>
        <dbReference type="ChEBI" id="CHEBI:57540"/>
        <dbReference type="ChEBI" id="CHEBI:57945"/>
        <dbReference type="EC" id="1.4.1.21"/>
    </reaction>
</comment>
<dbReference type="GeneID" id="75277918"/>
<comment type="miscellaneous">
    <text evidence="6">The iminoaspartate product is unstable in aqueous solution and can decompose to oxaloacetate and ammonia.</text>
</comment>
<organism evidence="10 11">
    <name type="scientific">Alcaligenes xylosoxydans xylosoxydans</name>
    <name type="common">Achromobacter xylosoxidans</name>
    <dbReference type="NCBI Taxonomy" id="85698"/>
    <lineage>
        <taxon>Bacteria</taxon>
        <taxon>Pseudomonadati</taxon>
        <taxon>Pseudomonadota</taxon>
        <taxon>Betaproteobacteria</taxon>
        <taxon>Burkholderiales</taxon>
        <taxon>Alcaligenaceae</taxon>
        <taxon>Achromobacter</taxon>
    </lineage>
</organism>
<reference evidence="9" key="2">
    <citation type="submission" date="2022-12" db="EMBL/GenBank/DDBJ databases">
        <authorList>
            <person name="Voronina O.L."/>
            <person name="Kunda M.S."/>
            <person name="Ryzhova N."/>
            <person name="Aksenova E.I."/>
        </authorList>
    </citation>
    <scope>NUCLEOTIDE SEQUENCE</scope>
    <source>
        <strain evidence="9">SCCH136:Ach223948</strain>
    </source>
</reference>
<evidence type="ECO:0000259" key="8">
    <source>
        <dbReference type="Pfam" id="PF03447"/>
    </source>
</evidence>
<reference evidence="10 11" key="1">
    <citation type="submission" date="2016-09" db="EMBL/GenBank/DDBJ databases">
        <title>Phylogenomics of Achromobacter.</title>
        <authorList>
            <person name="Jeukens J."/>
            <person name="Freschi L."/>
            <person name="Vincent A.T."/>
            <person name="Emond-Rheault J.-G."/>
            <person name="Kukavica-Ibrulj I."/>
            <person name="Charette S.J."/>
            <person name="Levesque R.C."/>
        </authorList>
    </citation>
    <scope>NUCLEOTIDE SEQUENCE [LARGE SCALE GENOMIC DNA]</scope>
    <source>
        <strain evidence="10 11">AUS488</strain>
    </source>
</reference>
<comment type="caution">
    <text evidence="10">The sequence shown here is derived from an EMBL/GenBank/DDBJ whole genome shotgun (WGS) entry which is preliminary data.</text>
</comment>
<dbReference type="UniPathway" id="UPA00253">
    <property type="reaction ID" value="UER00456"/>
</dbReference>
<dbReference type="EC" id="1.4.1.21" evidence="6"/>
<comment type="catalytic activity">
    <reaction evidence="6">
        <text>L-aspartate + NADP(+) + H2O = oxaloacetate + NH4(+) + NADPH + H(+)</text>
        <dbReference type="Rhea" id="RHEA:11784"/>
        <dbReference type="ChEBI" id="CHEBI:15377"/>
        <dbReference type="ChEBI" id="CHEBI:15378"/>
        <dbReference type="ChEBI" id="CHEBI:16452"/>
        <dbReference type="ChEBI" id="CHEBI:28938"/>
        <dbReference type="ChEBI" id="CHEBI:29991"/>
        <dbReference type="ChEBI" id="CHEBI:57783"/>
        <dbReference type="ChEBI" id="CHEBI:58349"/>
        <dbReference type="EC" id="1.4.1.21"/>
    </reaction>
</comment>
<dbReference type="HAMAP" id="MF_01265">
    <property type="entry name" value="NadX"/>
    <property type="match status" value="1"/>
</dbReference>
<name>A0A0D6I563_ALCXX</name>
<dbReference type="Gene3D" id="3.40.50.720">
    <property type="entry name" value="NAD(P)-binding Rossmann-like Domain"/>
    <property type="match status" value="1"/>
</dbReference>
<evidence type="ECO:0000313" key="10">
    <source>
        <dbReference type="EMBL" id="OMG91379.1"/>
    </source>
</evidence>
<dbReference type="PANTHER" id="PTHR31873">
    <property type="entry name" value="L-ASPARTATE DEHYDROGENASE-RELATED"/>
    <property type="match status" value="1"/>
</dbReference>
<dbReference type="GO" id="GO:0051287">
    <property type="term" value="F:NAD binding"/>
    <property type="evidence" value="ECO:0007669"/>
    <property type="project" value="UniProtKB-UniRule"/>
</dbReference>
<dbReference type="Proteomes" id="UP000187251">
    <property type="component" value="Unassembled WGS sequence"/>
</dbReference>
<comment type="similarity">
    <text evidence="1 6">Belongs to the L-aspartate dehydrogenase family.</text>
</comment>
<dbReference type="InterPro" id="IPR011182">
    <property type="entry name" value="L-Asp_DH"/>
</dbReference>
<dbReference type="RefSeq" id="WP_024069607.1">
    <property type="nucleotide sequence ID" value="NZ_AP028040.1"/>
</dbReference>
<evidence type="ECO:0000256" key="6">
    <source>
        <dbReference type="HAMAP-Rule" id="MF_01265"/>
    </source>
</evidence>
<dbReference type="EMBL" id="JAPZVI010000010">
    <property type="protein sequence ID" value="MCZ8402807.1"/>
    <property type="molecule type" value="Genomic_DNA"/>
</dbReference>
<evidence type="ECO:0000313" key="9">
    <source>
        <dbReference type="EMBL" id="MCZ8402807.1"/>
    </source>
</evidence>
<keyword evidence="5 6" id="KW-0520">NAD</keyword>
<protein>
    <recommendedName>
        <fullName evidence="6">L-aspartate dehydrogenase</fullName>
        <ecNumber evidence="6">1.4.1.21</ecNumber>
    </recommendedName>
</protein>
<dbReference type="InterPro" id="IPR005106">
    <property type="entry name" value="Asp/hSer_DH_NAD-bd"/>
</dbReference>
<evidence type="ECO:0000259" key="7">
    <source>
        <dbReference type="Pfam" id="PF01958"/>
    </source>
</evidence>
<dbReference type="GO" id="GO:0033735">
    <property type="term" value="F:aspartate dehydrogenase [NAD(P)+] activity"/>
    <property type="evidence" value="ECO:0007669"/>
    <property type="project" value="UniProtKB-EC"/>
</dbReference>
<dbReference type="GO" id="GO:0009435">
    <property type="term" value="P:NAD+ biosynthetic process"/>
    <property type="evidence" value="ECO:0007669"/>
    <property type="project" value="UniProtKB-UniRule"/>
</dbReference>
<dbReference type="EMBL" id="MJMN01000004">
    <property type="protein sequence ID" value="OMG91379.1"/>
    <property type="molecule type" value="Genomic_DNA"/>
</dbReference>
<keyword evidence="4 6" id="KW-0560">Oxidoreductase</keyword>
<dbReference type="Pfam" id="PF01958">
    <property type="entry name" value="Asp_DH_C"/>
    <property type="match status" value="1"/>
</dbReference>
<dbReference type="GO" id="GO:0050661">
    <property type="term" value="F:NADP binding"/>
    <property type="evidence" value="ECO:0007669"/>
    <property type="project" value="UniProtKB-UniRule"/>
</dbReference>
<dbReference type="KEGG" id="axx:ERS451415_04045"/>
<dbReference type="GO" id="GO:0016639">
    <property type="term" value="F:oxidoreductase activity, acting on the CH-NH2 group of donors, NAD or NADP as acceptor"/>
    <property type="evidence" value="ECO:0007669"/>
    <property type="project" value="UniProtKB-UniRule"/>
</dbReference>
<dbReference type="NCBIfam" id="NF009825">
    <property type="entry name" value="PRK13302.1"/>
    <property type="match status" value="1"/>
</dbReference>
<dbReference type="PIRSF" id="PIRSF005227">
    <property type="entry name" value="Asp_dh_NAD_syn"/>
    <property type="match status" value="1"/>
</dbReference>
<evidence type="ECO:0000256" key="3">
    <source>
        <dbReference type="ARBA" id="ARBA00022857"/>
    </source>
</evidence>
<dbReference type="SUPFAM" id="SSF55347">
    <property type="entry name" value="Glyceraldehyde-3-phosphate dehydrogenase-like, C-terminal domain"/>
    <property type="match status" value="1"/>
</dbReference>
<dbReference type="Proteomes" id="UP001141992">
    <property type="component" value="Unassembled WGS sequence"/>
</dbReference>
<dbReference type="SUPFAM" id="SSF51735">
    <property type="entry name" value="NAD(P)-binding Rossmann-fold domains"/>
    <property type="match status" value="1"/>
</dbReference>
<feature type="domain" description="Aspartate dehydrogenase" evidence="7">
    <location>
        <begin position="166"/>
        <end position="253"/>
    </location>
</feature>
<keyword evidence="3 6" id="KW-0521">NADP</keyword>
<feature type="binding site" evidence="6">
    <location>
        <position position="121"/>
    </location>
    <ligand>
        <name>NAD(+)</name>
        <dbReference type="ChEBI" id="CHEBI:57540"/>
    </ligand>
</feature>
<comment type="function">
    <text evidence="6">Specifically catalyzes the NAD or NADP-dependent dehydrogenation of L-aspartate to iminoaspartate.</text>
</comment>
<gene>
    <name evidence="6" type="primary">nadX</name>
    <name evidence="10" type="ORF">BIZ92_20330</name>
    <name evidence="9" type="ORF">O9570_15245</name>
</gene>
<dbReference type="InterPro" id="IPR036291">
    <property type="entry name" value="NAD(P)-bd_dom_sf"/>
</dbReference>
<dbReference type="PATRIC" id="fig|85698.15.peg.1066"/>
<dbReference type="NCBIfam" id="NF009828">
    <property type="entry name" value="PRK13303.1-3"/>
    <property type="match status" value="1"/>
</dbReference>
<dbReference type="OrthoDB" id="7056904at2"/>
<feature type="binding site" evidence="6">
    <location>
        <position position="189"/>
    </location>
    <ligand>
        <name>NAD(+)</name>
        <dbReference type="ChEBI" id="CHEBI:57540"/>
    </ligand>
</feature>
<accession>A0A0D6I563</accession>
<evidence type="ECO:0000256" key="1">
    <source>
        <dbReference type="ARBA" id="ARBA00008331"/>
    </source>
</evidence>
<sequence length="267" mass="27835">MNSYRVGIAGFGAIGQAVAQSLDAGLPGLTLAAVAVRDPKAAPAVAWQNATPVFTTIGELAGHCDVVVECAPAAVFRELAEPVLKAGKKLVVLSSGALLRHDDLIELARRHQGQILVPSGAILGLDAITAAAEGEIHSVTMITRKPVRGLLGAPYLTDNNIDIDGITEPRLIFRGSPREAAVGFPANLNVAVSVSLAGIGPDRTTLEIWADPSLERNVHRVEVVSDSASFSMEIQNIPSANPKTGRITAQSVIAALRKLTGPLRVGT</sequence>
<evidence type="ECO:0000256" key="4">
    <source>
        <dbReference type="ARBA" id="ARBA00023002"/>
    </source>
</evidence>